<feature type="compositionally biased region" description="Basic and acidic residues" evidence="3">
    <location>
        <begin position="64"/>
        <end position="105"/>
    </location>
</feature>
<dbReference type="SUPFAM" id="SSF47095">
    <property type="entry name" value="HMG-box"/>
    <property type="match status" value="2"/>
</dbReference>
<dbReference type="EMBL" id="UYYB01100866">
    <property type="protein sequence ID" value="VDM78061.1"/>
    <property type="molecule type" value="Genomic_DNA"/>
</dbReference>
<dbReference type="Proteomes" id="UP000270094">
    <property type="component" value="Unassembled WGS sequence"/>
</dbReference>
<dbReference type="OrthoDB" id="1919336at2759"/>
<accession>A0A3P7IYK3</accession>
<dbReference type="PROSITE" id="PS50118">
    <property type="entry name" value="HMG_BOX_2"/>
    <property type="match status" value="1"/>
</dbReference>
<feature type="domain" description="HMG box" evidence="4">
    <location>
        <begin position="103"/>
        <end position="185"/>
    </location>
</feature>
<evidence type="ECO:0000313" key="5">
    <source>
        <dbReference type="EMBL" id="VDM78061.1"/>
    </source>
</evidence>
<name>A0A3P7IYK3_STRVU</name>
<dbReference type="AlphaFoldDB" id="A0A3P7IYK3"/>
<feature type="DNA-binding region" description="HMG box" evidence="2">
    <location>
        <begin position="103"/>
        <end position="185"/>
    </location>
</feature>
<dbReference type="Pfam" id="PF09011">
    <property type="entry name" value="HMG_box_2"/>
    <property type="match status" value="1"/>
</dbReference>
<dbReference type="InterPro" id="IPR009071">
    <property type="entry name" value="HMG_box_dom"/>
</dbReference>
<protein>
    <recommendedName>
        <fullName evidence="4">HMG box domain-containing protein</fullName>
    </recommendedName>
</protein>
<dbReference type="InterPro" id="IPR050342">
    <property type="entry name" value="HMGB"/>
</dbReference>
<evidence type="ECO:0000313" key="6">
    <source>
        <dbReference type="Proteomes" id="UP000270094"/>
    </source>
</evidence>
<reference evidence="5 6" key="1">
    <citation type="submission" date="2018-11" db="EMBL/GenBank/DDBJ databases">
        <authorList>
            <consortium name="Pathogen Informatics"/>
        </authorList>
    </citation>
    <scope>NUCLEOTIDE SEQUENCE [LARGE SCALE GENOMIC DNA]</scope>
</reference>
<gene>
    <name evidence="5" type="ORF">SVUK_LOCUS13059</name>
</gene>
<proteinExistence type="predicted"/>
<dbReference type="PANTHER" id="PTHR48112:SF22">
    <property type="entry name" value="MITOCHONDRIAL TRANSCRIPTION FACTOR A, ISOFORM B"/>
    <property type="match status" value="1"/>
</dbReference>
<dbReference type="GO" id="GO:0005634">
    <property type="term" value="C:nucleus"/>
    <property type="evidence" value="ECO:0007669"/>
    <property type="project" value="UniProtKB-UniRule"/>
</dbReference>
<keyword evidence="2" id="KW-0539">Nucleus</keyword>
<feature type="region of interest" description="Disordered" evidence="3">
    <location>
        <begin position="64"/>
        <end position="108"/>
    </location>
</feature>
<evidence type="ECO:0000256" key="2">
    <source>
        <dbReference type="PROSITE-ProRule" id="PRU00267"/>
    </source>
</evidence>
<dbReference type="PANTHER" id="PTHR48112">
    <property type="entry name" value="HIGH MOBILITY GROUP PROTEIN DSP1"/>
    <property type="match status" value="1"/>
</dbReference>
<evidence type="ECO:0000259" key="4">
    <source>
        <dbReference type="PROSITE" id="PS50118"/>
    </source>
</evidence>
<dbReference type="Gene3D" id="1.10.30.10">
    <property type="entry name" value="High mobility group box domain"/>
    <property type="match status" value="2"/>
</dbReference>
<dbReference type="InterPro" id="IPR036910">
    <property type="entry name" value="HMG_box_dom_sf"/>
</dbReference>
<dbReference type="CDD" id="cd00084">
    <property type="entry name" value="HMG-box_SF"/>
    <property type="match status" value="1"/>
</dbReference>
<sequence length="201" mass="23789">MSMNPLAIFVKEHFGKNSAKNIEEGQKTMKEAVAAWKTLDSTERKKYEELSKKYREKKMREFDALSDEEKKERISTSVEMKEEKAKRKERRERRENWQRSGHPERPPSAYNLFVQERFTILKNKGEIITPVAKTMRRVSAEWSAMNETAKQARFTHIISLHHPFPYNTKAAKMAEQYKIEVDAWKAKVKPEEKEVQQKSLK</sequence>
<dbReference type="GO" id="GO:0006357">
    <property type="term" value="P:regulation of transcription by RNA polymerase II"/>
    <property type="evidence" value="ECO:0007669"/>
    <property type="project" value="TreeGrafter"/>
</dbReference>
<keyword evidence="6" id="KW-1185">Reference proteome</keyword>
<dbReference type="SMART" id="SM00398">
    <property type="entry name" value="HMG"/>
    <property type="match status" value="2"/>
</dbReference>
<evidence type="ECO:0000256" key="3">
    <source>
        <dbReference type="SAM" id="MobiDB-lite"/>
    </source>
</evidence>
<organism evidence="5 6">
    <name type="scientific">Strongylus vulgaris</name>
    <name type="common">Blood worm</name>
    <dbReference type="NCBI Taxonomy" id="40348"/>
    <lineage>
        <taxon>Eukaryota</taxon>
        <taxon>Metazoa</taxon>
        <taxon>Ecdysozoa</taxon>
        <taxon>Nematoda</taxon>
        <taxon>Chromadorea</taxon>
        <taxon>Rhabditida</taxon>
        <taxon>Rhabditina</taxon>
        <taxon>Rhabditomorpha</taxon>
        <taxon>Strongyloidea</taxon>
        <taxon>Strongylidae</taxon>
        <taxon>Strongylus</taxon>
    </lineage>
</organism>
<evidence type="ECO:0000256" key="1">
    <source>
        <dbReference type="ARBA" id="ARBA00023125"/>
    </source>
</evidence>
<dbReference type="GO" id="GO:0003677">
    <property type="term" value="F:DNA binding"/>
    <property type="evidence" value="ECO:0007669"/>
    <property type="project" value="UniProtKB-UniRule"/>
</dbReference>
<keyword evidence="1 2" id="KW-0238">DNA-binding</keyword>